<evidence type="ECO:0000313" key="1">
    <source>
        <dbReference type="EMBL" id="CAL1683533.1"/>
    </source>
</evidence>
<dbReference type="Proteomes" id="UP001497644">
    <property type="component" value="Chromosome 4"/>
</dbReference>
<reference evidence="1" key="1">
    <citation type="submission" date="2024-04" db="EMBL/GenBank/DDBJ databases">
        <authorList>
            <consortium name="Molecular Ecology Group"/>
        </authorList>
    </citation>
    <scope>NUCLEOTIDE SEQUENCE</scope>
</reference>
<keyword evidence="2" id="KW-1185">Reference proteome</keyword>
<protein>
    <submittedName>
        <fullName evidence="1">Uncharacterized protein</fullName>
    </submittedName>
</protein>
<accession>A0AAV2NVW7</accession>
<sequence length="79" mass="8666">MRRSSYRNASQQSVAGFVAMVTIRYFSGANDKKSAKKYAKAVGRRIVKRARGAKEKGNTVTGSWVAMPAQMLHSEVGET</sequence>
<proteinExistence type="predicted"/>
<evidence type="ECO:0000313" key="2">
    <source>
        <dbReference type="Proteomes" id="UP001497644"/>
    </source>
</evidence>
<dbReference type="AlphaFoldDB" id="A0AAV2NVW7"/>
<gene>
    <name evidence="1" type="ORF">LPLAT_LOCUS9238</name>
</gene>
<name>A0AAV2NVW7_9HYME</name>
<dbReference type="EMBL" id="OZ034827">
    <property type="protein sequence ID" value="CAL1683533.1"/>
    <property type="molecule type" value="Genomic_DNA"/>
</dbReference>
<organism evidence="1 2">
    <name type="scientific">Lasius platythorax</name>
    <dbReference type="NCBI Taxonomy" id="488582"/>
    <lineage>
        <taxon>Eukaryota</taxon>
        <taxon>Metazoa</taxon>
        <taxon>Ecdysozoa</taxon>
        <taxon>Arthropoda</taxon>
        <taxon>Hexapoda</taxon>
        <taxon>Insecta</taxon>
        <taxon>Pterygota</taxon>
        <taxon>Neoptera</taxon>
        <taxon>Endopterygota</taxon>
        <taxon>Hymenoptera</taxon>
        <taxon>Apocrita</taxon>
        <taxon>Aculeata</taxon>
        <taxon>Formicoidea</taxon>
        <taxon>Formicidae</taxon>
        <taxon>Formicinae</taxon>
        <taxon>Lasius</taxon>
        <taxon>Lasius</taxon>
    </lineage>
</organism>